<dbReference type="EMBL" id="SACL01000005">
    <property type="protein sequence ID" value="RVT95528.1"/>
    <property type="molecule type" value="Genomic_DNA"/>
</dbReference>
<keyword evidence="1" id="KW-0472">Membrane</keyword>
<keyword evidence="1" id="KW-1133">Transmembrane helix</keyword>
<evidence type="ECO:0000313" key="3">
    <source>
        <dbReference type="Proteomes" id="UP000282957"/>
    </source>
</evidence>
<comment type="caution">
    <text evidence="2">The sequence shown here is derived from an EMBL/GenBank/DDBJ whole genome shotgun (WGS) entry which is preliminary data.</text>
</comment>
<organism evidence="2 3">
    <name type="scientific">Rhodovarius crocodyli</name>
    <dbReference type="NCBI Taxonomy" id="1979269"/>
    <lineage>
        <taxon>Bacteria</taxon>
        <taxon>Pseudomonadati</taxon>
        <taxon>Pseudomonadota</taxon>
        <taxon>Alphaproteobacteria</taxon>
        <taxon>Acetobacterales</taxon>
        <taxon>Roseomonadaceae</taxon>
        <taxon>Rhodovarius</taxon>
    </lineage>
</organism>
<reference evidence="2 3" key="1">
    <citation type="submission" date="2019-01" db="EMBL/GenBank/DDBJ databases">
        <authorList>
            <person name="Chen W.-M."/>
        </authorList>
    </citation>
    <scope>NUCLEOTIDE SEQUENCE [LARGE SCALE GENOMIC DNA]</scope>
    <source>
        <strain evidence="2 3">CCP-6</strain>
    </source>
</reference>
<keyword evidence="1" id="KW-0812">Transmembrane</keyword>
<gene>
    <name evidence="2" type="ORF">EOD42_15050</name>
</gene>
<dbReference type="RefSeq" id="WP_127788387.1">
    <property type="nucleotide sequence ID" value="NZ_SACL01000005.1"/>
</dbReference>
<evidence type="ECO:0008006" key="4">
    <source>
        <dbReference type="Google" id="ProtNLM"/>
    </source>
</evidence>
<evidence type="ECO:0000313" key="2">
    <source>
        <dbReference type="EMBL" id="RVT95528.1"/>
    </source>
</evidence>
<name>A0A437MD25_9PROT</name>
<keyword evidence="3" id="KW-1185">Reference proteome</keyword>
<proteinExistence type="predicted"/>
<dbReference type="Proteomes" id="UP000282957">
    <property type="component" value="Unassembled WGS sequence"/>
</dbReference>
<dbReference type="OrthoDB" id="1884279at2"/>
<accession>A0A437MD25</accession>
<evidence type="ECO:0000256" key="1">
    <source>
        <dbReference type="SAM" id="Phobius"/>
    </source>
</evidence>
<feature type="transmembrane region" description="Helical" evidence="1">
    <location>
        <begin position="187"/>
        <end position="206"/>
    </location>
</feature>
<protein>
    <recommendedName>
        <fullName evidence="4">Methyl-accepting chemotaxis protein</fullName>
    </recommendedName>
</protein>
<sequence>MVKPSPNRSLLLAGLIMLVLLAQAATGLFALWRADREHGEARATLTGLTEILDGARDAEVAFKVQVQEWKNILLRGNDAALRARHTTSFRAEQQRVREALGRAGADGEALLSNHAEVNAAYDAALAEADLATVDGARATDARVRGVDRALQQALESLSHRLEANYRAANDAASQAAIASYLSLRNTLYISAAIGILAVLGLLVPLLRR</sequence>
<dbReference type="AlphaFoldDB" id="A0A437MD25"/>